<name>A0A5J6HR61_STRAD</name>
<dbReference type="AlphaFoldDB" id="A0A5J6HR61"/>
<keyword evidence="2" id="KW-1185">Reference proteome</keyword>
<dbReference type="KEGG" id="salw:CP975_19170"/>
<dbReference type="Proteomes" id="UP000326553">
    <property type="component" value="Chromosome"/>
</dbReference>
<organism evidence="1 2">
    <name type="scientific">Streptomyces alboniger</name>
    <dbReference type="NCBI Taxonomy" id="132473"/>
    <lineage>
        <taxon>Bacteria</taxon>
        <taxon>Bacillati</taxon>
        <taxon>Actinomycetota</taxon>
        <taxon>Actinomycetes</taxon>
        <taxon>Kitasatosporales</taxon>
        <taxon>Streptomycetaceae</taxon>
        <taxon>Streptomyces</taxon>
        <taxon>Streptomyces aurantiacus group</taxon>
    </lineage>
</organism>
<sequence length="509" mass="55882">MAQLEGDDQPWFHDIDPLDALFLGTAWPQKFRDEFEFANARDGWLRILHGTVHWKGIESFVREVVAASEEYELPVDEGELMLRLTGRLEPLGLDQRKLPANCLPGSALVGTRPIEGPPSDQVLPEPPADANERIARFWEGTQIELAHDGTPLDALRHGVYLLTQMGLRLDDDPMALLPALYLALVAKDGEEISDAGRRAVAWAYALPPGSSLIPVTDILLLGPAHGLSTDEILARLFALPNLGEPVSSTDRRWTSSPGCALINLAFERGFSQVVTRNGKVVRIDDTAVASFKAQLRRFEEKFGRPPGPDDPVFFDPDAETPQLPSLRSVETQGVELLETIGLSAAWIFAYRETKGLLPRLDGTFLTERDAAEWEEAVARYTEQADGEVPDFEDNMEILRTNFLAREVMTAAQDPEHGRELVAILDGRSGGELLGSFLDRMTPSLEELVQEDPSLLDSAAEFARAWGGATLQNRVSVLASAPSDLDRKDTAAVLAVAAAFFARHTATESD</sequence>
<dbReference type="EMBL" id="CP023695">
    <property type="protein sequence ID" value="QEV19335.1"/>
    <property type="molecule type" value="Genomic_DNA"/>
</dbReference>
<proteinExistence type="predicted"/>
<gene>
    <name evidence="1" type="ORF">CP975_19170</name>
</gene>
<dbReference type="OrthoDB" id="3368023at2"/>
<dbReference type="RefSeq" id="WP_055532598.1">
    <property type="nucleotide sequence ID" value="NZ_CP023695.1"/>
</dbReference>
<accession>A0A5J6HR61</accession>
<evidence type="ECO:0000313" key="1">
    <source>
        <dbReference type="EMBL" id="QEV19335.1"/>
    </source>
</evidence>
<evidence type="ECO:0000313" key="2">
    <source>
        <dbReference type="Proteomes" id="UP000326553"/>
    </source>
</evidence>
<reference evidence="1 2" key="1">
    <citation type="submission" date="2017-09" db="EMBL/GenBank/DDBJ databases">
        <authorList>
            <person name="Lee N."/>
            <person name="Cho B.-K."/>
        </authorList>
    </citation>
    <scope>NUCLEOTIDE SEQUENCE [LARGE SCALE GENOMIC DNA]</scope>
    <source>
        <strain evidence="1 2">ATCC 12461</strain>
    </source>
</reference>
<protein>
    <submittedName>
        <fullName evidence="1">Uncharacterized protein</fullName>
    </submittedName>
</protein>